<dbReference type="EMBL" id="JAZGQO010000010">
    <property type="protein sequence ID" value="KAK6175477.1"/>
    <property type="molecule type" value="Genomic_DNA"/>
</dbReference>
<dbReference type="Proteomes" id="UP001347796">
    <property type="component" value="Unassembled WGS sequence"/>
</dbReference>
<name>A0AAN8JDJ7_PATCE</name>
<dbReference type="Pfam" id="PF03067">
    <property type="entry name" value="LPMO_10"/>
    <property type="match status" value="1"/>
</dbReference>
<evidence type="ECO:0000313" key="3">
    <source>
        <dbReference type="Proteomes" id="UP001347796"/>
    </source>
</evidence>
<keyword evidence="3" id="KW-1185">Reference proteome</keyword>
<reference evidence="2 3" key="1">
    <citation type="submission" date="2024-01" db="EMBL/GenBank/DDBJ databases">
        <title>The genome of the rayed Mediterranean limpet Patella caerulea (Linnaeus, 1758).</title>
        <authorList>
            <person name="Anh-Thu Weber A."/>
            <person name="Halstead-Nussloch G."/>
        </authorList>
    </citation>
    <scope>NUCLEOTIDE SEQUENCE [LARGE SCALE GENOMIC DNA]</scope>
    <source>
        <strain evidence="2">AATW-2023a</strain>
        <tissue evidence="2">Whole specimen</tissue>
    </source>
</reference>
<comment type="caution">
    <text evidence="2">The sequence shown here is derived from an EMBL/GenBank/DDBJ whole genome shotgun (WGS) entry which is preliminary data.</text>
</comment>
<dbReference type="InterPro" id="IPR004302">
    <property type="entry name" value="Cellulose/chitin-bd_N"/>
</dbReference>
<proteinExistence type="predicted"/>
<dbReference type="AlphaFoldDB" id="A0AAN8JDJ7"/>
<gene>
    <name evidence="2" type="ORF">SNE40_013936</name>
</gene>
<organism evidence="2 3">
    <name type="scientific">Patella caerulea</name>
    <name type="common">Rayed Mediterranean limpet</name>
    <dbReference type="NCBI Taxonomy" id="87958"/>
    <lineage>
        <taxon>Eukaryota</taxon>
        <taxon>Metazoa</taxon>
        <taxon>Spiralia</taxon>
        <taxon>Lophotrochozoa</taxon>
        <taxon>Mollusca</taxon>
        <taxon>Gastropoda</taxon>
        <taxon>Patellogastropoda</taxon>
        <taxon>Patelloidea</taxon>
        <taxon>Patellidae</taxon>
        <taxon>Patella</taxon>
    </lineage>
</organism>
<evidence type="ECO:0000313" key="2">
    <source>
        <dbReference type="EMBL" id="KAK6175477.1"/>
    </source>
</evidence>
<evidence type="ECO:0000259" key="1">
    <source>
        <dbReference type="Pfam" id="PF03067"/>
    </source>
</evidence>
<sequence>MGLNCGGLTNQVSNGGKCGICGDSYNGPRRHEPGAAGIYAQGIITGCYSDSDTIDVTVHLTMNHMGWMEWRLCPHNEVTTTVTQACLDRNLLQIVGEGDSNWYKDGETRLKISSVDSKSDDYFKVSLAIPDGVKCDGCVLQWIYKSGNNWGCEIVDGSEICNMGLGPEQEEFRNCADIAILDVCPDDVLDLPMNNPGSHHAYDEISSTQSNEGHSILHLSEVPEVMHQHETSFSHLHQAMHEHDHEAPESDVDNNEKVADEKQNLLQALSQQINSFMPLAAHHPLPLTQGDNLDNEADEHDTLDDAQNIPRVDGSPHNTPDDFVQTLIDLSQVDPVGELSQHASNPPDSQHNDVVGQQVPTDFTGATEVIQQPLIPPQATQPDTSLLHNTHRHSLHVADAPGVEIIAVPLSSHNQGGSLGAKPVSLLIAKHPRTQPQVAQTASGYCSLQLDLGSNAKLEKFCLDRNCQVDFASRKCHCF</sequence>
<protein>
    <recommendedName>
        <fullName evidence="1">Chitin-binding type-4 domain-containing protein</fullName>
    </recommendedName>
</protein>
<feature type="domain" description="Chitin-binding type-4" evidence="1">
    <location>
        <begin position="9"/>
        <end position="178"/>
    </location>
</feature>
<accession>A0AAN8JDJ7</accession>